<dbReference type="KEGG" id="goe:100904291"/>
<protein>
    <submittedName>
        <fullName evidence="3">Uncharacterized protein LOC100904291</fullName>
    </submittedName>
</protein>
<reference evidence="3" key="1">
    <citation type="submission" date="2025-08" db="UniProtKB">
        <authorList>
            <consortium name="RefSeq"/>
        </authorList>
    </citation>
    <scope>IDENTIFICATION</scope>
</reference>
<organism evidence="2 3">
    <name type="scientific">Galendromus occidentalis</name>
    <name type="common">western predatory mite</name>
    <dbReference type="NCBI Taxonomy" id="34638"/>
    <lineage>
        <taxon>Eukaryota</taxon>
        <taxon>Metazoa</taxon>
        <taxon>Ecdysozoa</taxon>
        <taxon>Arthropoda</taxon>
        <taxon>Chelicerata</taxon>
        <taxon>Arachnida</taxon>
        <taxon>Acari</taxon>
        <taxon>Parasitiformes</taxon>
        <taxon>Mesostigmata</taxon>
        <taxon>Gamasina</taxon>
        <taxon>Phytoseioidea</taxon>
        <taxon>Phytoseiidae</taxon>
        <taxon>Typhlodrominae</taxon>
        <taxon>Galendromus</taxon>
    </lineage>
</organism>
<evidence type="ECO:0000313" key="3">
    <source>
        <dbReference type="RefSeq" id="XP_003747711.1"/>
    </source>
</evidence>
<feature type="compositionally biased region" description="Basic and acidic residues" evidence="1">
    <location>
        <begin position="14"/>
        <end position="47"/>
    </location>
</feature>
<accession>A0AAJ6QY79</accession>
<keyword evidence="2" id="KW-1185">Reference proteome</keyword>
<dbReference type="Proteomes" id="UP000694867">
    <property type="component" value="Unplaced"/>
</dbReference>
<gene>
    <name evidence="3" type="primary">LOC100904291</name>
</gene>
<name>A0AAJ6QY79_9ACAR</name>
<feature type="region of interest" description="Disordered" evidence="1">
    <location>
        <begin position="1"/>
        <end position="65"/>
    </location>
</feature>
<feature type="compositionally biased region" description="Low complexity" evidence="1">
    <location>
        <begin position="48"/>
        <end position="59"/>
    </location>
</feature>
<dbReference type="AlphaFoldDB" id="A0AAJ6QY79"/>
<proteinExistence type="predicted"/>
<evidence type="ECO:0000256" key="1">
    <source>
        <dbReference type="SAM" id="MobiDB-lite"/>
    </source>
</evidence>
<dbReference type="RefSeq" id="XP_003747711.1">
    <property type="nucleotide sequence ID" value="XM_003747663.2"/>
</dbReference>
<dbReference type="GeneID" id="100904291"/>
<evidence type="ECO:0000313" key="2">
    <source>
        <dbReference type="Proteomes" id="UP000694867"/>
    </source>
</evidence>
<sequence>MPRPKYQPANALKILEKRRREPSPEIAAEGKKIRVESTENEAAERHSPSPLTIPSTSTLENDSPIVSEAPSVEPFTEDDLNKFITEWPGIPPEEHDAILYGVYESAVQGVGFHDSSIAEIYSFFIDTIPIRGQKTQGSAYVAFCSCQKAKLFDVSEKILKSLIRSMRLALTHPLHPDDVLFLVNKIPEYPVRFASLIEVLESENHSVRLDHLRIPDDAKVLESTSESVPVGFRNALDLLENVHRVDVKRRDLIHQVKMILDHIFKSRRDLLWTHGRPLAKIIQKLQYCPESAIGAIKYLADFSSGNKDTETKRRFSAYALSLVFLSHLDVLSPRVIGELREIIDLIFRASLPGTRMVKDILGAFKELHRNSRYGSCSAEEESIHNLIMDRVMEIIKHAITYGEQLEIVKFLEDLGDCSIPNDLFLCLCEKSEGPGIINRICALLLAGDRPARDKNIRAAIKKQVERLPLNNQVVRNEYPHLYQYMRKPKV</sequence>